<proteinExistence type="predicted"/>
<reference evidence="3" key="1">
    <citation type="submission" date="2019-11" db="EMBL/GenBank/DDBJ databases">
        <title>The complete genome sequence of Saccharopolyspora sp. E2A.</title>
        <authorList>
            <person name="Zhang G."/>
        </authorList>
    </citation>
    <scope>NUCLEOTIDE SEQUENCE [LARGE SCALE GENOMIC DNA]</scope>
    <source>
        <strain evidence="3">E2A</strain>
    </source>
</reference>
<evidence type="ECO:0000256" key="1">
    <source>
        <dbReference type="SAM" id="MobiDB-lite"/>
    </source>
</evidence>
<evidence type="ECO:0000313" key="2">
    <source>
        <dbReference type="EMBL" id="QGK69974.1"/>
    </source>
</evidence>
<feature type="region of interest" description="Disordered" evidence="1">
    <location>
        <begin position="72"/>
        <end position="133"/>
    </location>
</feature>
<sequence>MPEPFRVTRERLRRLLGEVEGAAPEQGVAAERLAVVRQVREGLDLFEADALVAARQAGLDWAEIGAALGMSGQAAGKRARQRYQLTDPRTDRDTGRPRTRGTYRPRTPRNADGDITANRLTLPIRPIQGSELR</sequence>
<organism evidence="2 3">
    <name type="scientific">Allosaccharopolyspora coralli</name>
    <dbReference type="NCBI Taxonomy" id="2665642"/>
    <lineage>
        <taxon>Bacteria</taxon>
        <taxon>Bacillati</taxon>
        <taxon>Actinomycetota</taxon>
        <taxon>Actinomycetes</taxon>
        <taxon>Pseudonocardiales</taxon>
        <taxon>Pseudonocardiaceae</taxon>
        <taxon>Allosaccharopolyspora</taxon>
    </lineage>
</organism>
<dbReference type="KEGG" id="sace:GIY23_10965"/>
<evidence type="ECO:0000313" key="3">
    <source>
        <dbReference type="Proteomes" id="UP000371041"/>
    </source>
</evidence>
<evidence type="ECO:0008006" key="4">
    <source>
        <dbReference type="Google" id="ProtNLM"/>
    </source>
</evidence>
<dbReference type="Proteomes" id="UP000371041">
    <property type="component" value="Chromosome"/>
</dbReference>
<protein>
    <recommendedName>
        <fullName evidence="4">AsnC family protein</fullName>
    </recommendedName>
</protein>
<accession>A0A5Q3Q9V6</accession>
<dbReference type="RefSeq" id="WP_154076559.1">
    <property type="nucleotide sequence ID" value="NZ_CP045929.1"/>
</dbReference>
<keyword evidence="3" id="KW-1185">Reference proteome</keyword>
<name>A0A5Q3Q9V6_9PSEU</name>
<feature type="compositionally biased region" description="Basic residues" evidence="1">
    <location>
        <begin position="97"/>
        <end position="107"/>
    </location>
</feature>
<dbReference type="EMBL" id="CP045929">
    <property type="protein sequence ID" value="QGK69974.1"/>
    <property type="molecule type" value="Genomic_DNA"/>
</dbReference>
<gene>
    <name evidence="2" type="ORF">GIY23_10965</name>
</gene>
<dbReference type="AlphaFoldDB" id="A0A5Q3Q9V6"/>